<proteinExistence type="predicted"/>
<name>A0AAJ5VSC8_9HYPH</name>
<evidence type="ECO:0000313" key="2">
    <source>
        <dbReference type="Proteomes" id="UP001217476"/>
    </source>
</evidence>
<protein>
    <recommendedName>
        <fullName evidence="3">Head-tail adaptor protein</fullName>
    </recommendedName>
</protein>
<dbReference type="Proteomes" id="UP001217476">
    <property type="component" value="Chromosome"/>
</dbReference>
<reference evidence="1" key="1">
    <citation type="submission" date="2023-03" db="EMBL/GenBank/DDBJ databases">
        <title>Andean soil-derived lignocellulolytic bacterial consortium as a source of novel taxa and putative plastic-active enzymes.</title>
        <authorList>
            <person name="Diaz-Garcia L."/>
            <person name="Chuvochina M."/>
            <person name="Feuerriegel G."/>
            <person name="Bunk B."/>
            <person name="Sproer C."/>
            <person name="Streit W.R."/>
            <person name="Rodriguez L.M."/>
            <person name="Overmann J."/>
            <person name="Jimenez D.J."/>
        </authorList>
    </citation>
    <scope>NUCLEOTIDE SEQUENCE</scope>
    <source>
        <strain evidence="1">MAG 4196</strain>
    </source>
</reference>
<dbReference type="AlphaFoldDB" id="A0AAJ5VSC8"/>
<evidence type="ECO:0000313" key="1">
    <source>
        <dbReference type="EMBL" id="WEK02792.1"/>
    </source>
</evidence>
<organism evidence="1 2">
    <name type="scientific">Candidatus Devosia phytovorans</name>
    <dbReference type="NCBI Taxonomy" id="3121372"/>
    <lineage>
        <taxon>Bacteria</taxon>
        <taxon>Pseudomonadati</taxon>
        <taxon>Pseudomonadota</taxon>
        <taxon>Alphaproteobacteria</taxon>
        <taxon>Hyphomicrobiales</taxon>
        <taxon>Devosiaceae</taxon>
        <taxon>Devosia</taxon>
    </lineage>
</organism>
<accession>A0AAJ5VSC8</accession>
<sequence>MARDVERYIRIQEKGPAKGDMAVTWRTLPNCEKVPVWETAKAFRLDEGQTDPVTVHIFHIPHVPKVSRGHRVVYLGLPFQVAEVSNTPQLLGLELRCRAEIA</sequence>
<dbReference type="EMBL" id="CP119312">
    <property type="protein sequence ID" value="WEK02792.1"/>
    <property type="molecule type" value="Genomic_DNA"/>
</dbReference>
<gene>
    <name evidence="1" type="ORF">P0Y65_11285</name>
</gene>
<evidence type="ECO:0008006" key="3">
    <source>
        <dbReference type="Google" id="ProtNLM"/>
    </source>
</evidence>